<keyword evidence="4" id="KW-1185">Reference proteome</keyword>
<dbReference type="Proteomes" id="UP001172684">
    <property type="component" value="Unassembled WGS sequence"/>
</dbReference>
<name>A0ABQ9P0W8_9PEZI</name>
<feature type="signal peptide" evidence="2">
    <location>
        <begin position="1"/>
        <end position="29"/>
    </location>
</feature>
<feature type="region of interest" description="Disordered" evidence="1">
    <location>
        <begin position="173"/>
        <end position="200"/>
    </location>
</feature>
<proteinExistence type="predicted"/>
<feature type="compositionally biased region" description="Low complexity" evidence="1">
    <location>
        <begin position="188"/>
        <end position="200"/>
    </location>
</feature>
<evidence type="ECO:0000256" key="2">
    <source>
        <dbReference type="SAM" id="SignalP"/>
    </source>
</evidence>
<reference evidence="3" key="1">
    <citation type="submission" date="2022-10" db="EMBL/GenBank/DDBJ databases">
        <title>Culturing micro-colonial fungi from biological soil crusts in the Mojave desert and describing Neophaeococcomyces mojavensis, and introducing the new genera and species Taxawa tesnikishii.</title>
        <authorList>
            <person name="Kurbessoian T."/>
            <person name="Stajich J.E."/>
        </authorList>
    </citation>
    <scope>NUCLEOTIDE SEQUENCE</scope>
    <source>
        <strain evidence="3">TK_1</strain>
    </source>
</reference>
<dbReference type="EMBL" id="JAPDRL010000008">
    <property type="protein sequence ID" value="KAJ9668234.1"/>
    <property type="molecule type" value="Genomic_DNA"/>
</dbReference>
<accession>A0ABQ9P0W8</accession>
<feature type="region of interest" description="Disordered" evidence="1">
    <location>
        <begin position="126"/>
        <end position="155"/>
    </location>
</feature>
<evidence type="ECO:0000313" key="4">
    <source>
        <dbReference type="Proteomes" id="UP001172684"/>
    </source>
</evidence>
<feature type="chain" id="PRO_5047284553" description="IBR domain-containing protein" evidence="2">
    <location>
        <begin position="30"/>
        <end position="401"/>
    </location>
</feature>
<feature type="region of interest" description="Disordered" evidence="1">
    <location>
        <begin position="71"/>
        <end position="101"/>
    </location>
</feature>
<feature type="compositionally biased region" description="Pro residues" evidence="1">
    <location>
        <begin position="130"/>
        <end position="139"/>
    </location>
</feature>
<sequence>MAFYSSFSFLLSTVLLLPSLLLHTARWHAQVAARDARVVLALVSRIRRAALSKLFGTPKTRTPALYFPPLARDAGVSPPTAQQQPQHEMLMPPPSPQHPQQLEISQAGLRRRAKAAFNVAAMEAASYPLPSSPSPPSRPASPFATTEQQQQQLAANRAEIVALADAPLQAATTHPTTAATTGPEEANSSSSSSPLSSPPAQLEELEALPALPPSAPPSPPREPEVLSCTWCYEPHTTEECLTHFICPQCDATGHQPLTCLVLADSTEMVRRARMVESELVWRLWQQLPRDTRKCRDDEAFTWISNVITRGPTCARCWEKGHDYKACPYIPCDRCMGSGPCDCSRMVGFPNVNGVVQENFSERLHQHQQTFPLLTALADAVAEMPDAEALAARPKKALKKRR</sequence>
<keyword evidence="2" id="KW-0732">Signal</keyword>
<feature type="compositionally biased region" description="Low complexity" evidence="1">
    <location>
        <begin position="140"/>
        <end position="152"/>
    </location>
</feature>
<organism evidence="3 4">
    <name type="scientific">Coniosporium apollinis</name>
    <dbReference type="NCBI Taxonomy" id="61459"/>
    <lineage>
        <taxon>Eukaryota</taxon>
        <taxon>Fungi</taxon>
        <taxon>Dikarya</taxon>
        <taxon>Ascomycota</taxon>
        <taxon>Pezizomycotina</taxon>
        <taxon>Dothideomycetes</taxon>
        <taxon>Dothideomycetes incertae sedis</taxon>
        <taxon>Coniosporium</taxon>
    </lineage>
</organism>
<evidence type="ECO:0008006" key="5">
    <source>
        <dbReference type="Google" id="ProtNLM"/>
    </source>
</evidence>
<comment type="caution">
    <text evidence="3">The sequence shown here is derived from an EMBL/GenBank/DDBJ whole genome shotgun (WGS) entry which is preliminary data.</text>
</comment>
<evidence type="ECO:0000313" key="3">
    <source>
        <dbReference type="EMBL" id="KAJ9668234.1"/>
    </source>
</evidence>
<protein>
    <recommendedName>
        <fullName evidence="5">IBR domain-containing protein</fullName>
    </recommendedName>
</protein>
<gene>
    <name evidence="3" type="ORF">H2201_001664</name>
</gene>
<evidence type="ECO:0000256" key="1">
    <source>
        <dbReference type="SAM" id="MobiDB-lite"/>
    </source>
</evidence>